<organism evidence="7 8">
    <name type="scientific">Amycolatopsis azurea DSM 43854</name>
    <dbReference type="NCBI Taxonomy" id="1238180"/>
    <lineage>
        <taxon>Bacteria</taxon>
        <taxon>Bacillati</taxon>
        <taxon>Actinomycetota</taxon>
        <taxon>Actinomycetes</taxon>
        <taxon>Pseudonocardiales</taxon>
        <taxon>Pseudonocardiaceae</taxon>
        <taxon>Amycolatopsis</taxon>
    </lineage>
</organism>
<dbReference type="Proteomes" id="UP000014137">
    <property type="component" value="Unassembled WGS sequence"/>
</dbReference>
<feature type="active site" description="Charge relay system" evidence="5">
    <location>
        <position position="470"/>
    </location>
</feature>
<feature type="active site" description="Charge relay system" evidence="5">
    <location>
        <position position="238"/>
    </location>
</feature>
<keyword evidence="4 5" id="KW-0720">Serine protease</keyword>
<comment type="similarity">
    <text evidence="1 5">Belongs to the peptidase S8 family.</text>
</comment>
<name>M2Q5H8_9PSEU</name>
<evidence type="ECO:0000259" key="6">
    <source>
        <dbReference type="Pfam" id="PF00082"/>
    </source>
</evidence>
<dbReference type="InterPro" id="IPR036852">
    <property type="entry name" value="Peptidase_S8/S53_dom_sf"/>
</dbReference>
<feature type="active site" description="Charge relay system" evidence="5">
    <location>
        <position position="205"/>
    </location>
</feature>
<sequence length="503" mass="53461">MVIECNDAVINVADALVGAGLRVLEARGDQALAAFSSDPEMTKFFELRTRYETESTPAGKPRYQGLFDAIERIRPLEPSDVIDEDLGERLTSASPDEVLRIDLACWCSEDREDTIERYEETRVALTNAGADVLDRTCRHEVGLSLIRAEISAGVVLDVVRTDRISRASLLPQPIFNQSEIDTWPVAKLPLIRPPAPNAPLVAIIDSGIQAGNPLLAPVVYETLSGTDELPDGADESGHGSFVASLAIYGSLEQKLSYRTELRAVGRILGIRVLNGENLFPTAELWQSVLEHAIVLAADRGARVINLSVGDPAHPYYPPAPSGIAAVLDKLARERNLVIVVSSGNVSPFEYSGPTYAKGLLESDQTGLAPPTMSALALTVGALVPHSHQGVRAAQESVALQQMGKPGEPSPVSRTGPGMENAVKPELSVPGGTFTYDSDRKRVAADTRPGGVVGAAGGRPDALLARSIGTSFAAPLVTHAALRVLGRYPRLQATGVRALLLAGS</sequence>
<gene>
    <name evidence="7" type="ORF">C791_2247</name>
</gene>
<evidence type="ECO:0000256" key="3">
    <source>
        <dbReference type="ARBA" id="ARBA00022801"/>
    </source>
</evidence>
<dbReference type="InterPro" id="IPR015500">
    <property type="entry name" value="Peptidase_S8_subtilisin-rel"/>
</dbReference>
<evidence type="ECO:0000313" key="7">
    <source>
        <dbReference type="EMBL" id="EMD27235.1"/>
    </source>
</evidence>
<evidence type="ECO:0000313" key="8">
    <source>
        <dbReference type="Proteomes" id="UP000014137"/>
    </source>
</evidence>
<dbReference type="PRINTS" id="PR00723">
    <property type="entry name" value="SUBTILISIN"/>
</dbReference>
<reference evidence="7 8" key="1">
    <citation type="submission" date="2012-10" db="EMBL/GenBank/DDBJ databases">
        <title>Genome assembly of Amycolatopsis azurea DSM 43854.</title>
        <authorList>
            <person name="Khatri I."/>
            <person name="Kaur I."/>
            <person name="Subramanian S."/>
            <person name="Mayilraj S."/>
        </authorList>
    </citation>
    <scope>NUCLEOTIDE SEQUENCE [LARGE SCALE GENOMIC DNA]</scope>
    <source>
        <strain evidence="7 8">DSM 43854</strain>
    </source>
</reference>
<dbReference type="InterPro" id="IPR050131">
    <property type="entry name" value="Peptidase_S8_subtilisin-like"/>
</dbReference>
<keyword evidence="3 5" id="KW-0378">Hydrolase</keyword>
<dbReference type="Pfam" id="PF00082">
    <property type="entry name" value="Peptidase_S8"/>
    <property type="match status" value="1"/>
</dbReference>
<dbReference type="GO" id="GO:0006508">
    <property type="term" value="P:proteolysis"/>
    <property type="evidence" value="ECO:0007669"/>
    <property type="project" value="UniProtKB-KW"/>
</dbReference>
<dbReference type="AlphaFoldDB" id="M2Q5H8"/>
<dbReference type="GO" id="GO:0004252">
    <property type="term" value="F:serine-type endopeptidase activity"/>
    <property type="evidence" value="ECO:0007669"/>
    <property type="project" value="UniProtKB-UniRule"/>
</dbReference>
<dbReference type="PANTHER" id="PTHR43806:SF11">
    <property type="entry name" value="CEREVISIN-RELATED"/>
    <property type="match status" value="1"/>
</dbReference>
<dbReference type="PATRIC" id="fig|1238180.3.peg.2846"/>
<evidence type="ECO:0000256" key="4">
    <source>
        <dbReference type="ARBA" id="ARBA00022825"/>
    </source>
</evidence>
<keyword evidence="2 5" id="KW-0645">Protease</keyword>
<dbReference type="PROSITE" id="PS51892">
    <property type="entry name" value="SUBTILASE"/>
    <property type="match status" value="1"/>
</dbReference>
<dbReference type="CDD" id="cd04847">
    <property type="entry name" value="Peptidases_S8_Subtilisin_like_2"/>
    <property type="match status" value="1"/>
</dbReference>
<feature type="domain" description="Peptidase S8/S53" evidence="6">
    <location>
        <begin position="199"/>
        <end position="500"/>
    </location>
</feature>
<dbReference type="RefSeq" id="WP_005155559.1">
    <property type="nucleotide sequence ID" value="NZ_ANMG01000023.1"/>
</dbReference>
<protein>
    <recommendedName>
        <fullName evidence="6">Peptidase S8/S53 domain-containing protein</fullName>
    </recommendedName>
</protein>
<evidence type="ECO:0000256" key="2">
    <source>
        <dbReference type="ARBA" id="ARBA00022670"/>
    </source>
</evidence>
<evidence type="ECO:0000256" key="1">
    <source>
        <dbReference type="ARBA" id="ARBA00011073"/>
    </source>
</evidence>
<comment type="caution">
    <text evidence="7">The sequence shown here is derived from an EMBL/GenBank/DDBJ whole genome shotgun (WGS) entry which is preliminary data.</text>
</comment>
<dbReference type="SUPFAM" id="SSF52743">
    <property type="entry name" value="Subtilisin-like"/>
    <property type="match status" value="1"/>
</dbReference>
<dbReference type="InterPro" id="IPR034074">
    <property type="entry name" value="Y4bN_pept_dom"/>
</dbReference>
<evidence type="ECO:0000256" key="5">
    <source>
        <dbReference type="PROSITE-ProRule" id="PRU01240"/>
    </source>
</evidence>
<accession>M2Q5H8</accession>
<dbReference type="PANTHER" id="PTHR43806">
    <property type="entry name" value="PEPTIDASE S8"/>
    <property type="match status" value="1"/>
</dbReference>
<proteinExistence type="inferred from homology"/>
<dbReference type="InterPro" id="IPR000209">
    <property type="entry name" value="Peptidase_S8/S53_dom"/>
</dbReference>
<dbReference type="Gene3D" id="3.40.50.200">
    <property type="entry name" value="Peptidase S8/S53 domain"/>
    <property type="match status" value="1"/>
</dbReference>
<dbReference type="EMBL" id="ANMG01000023">
    <property type="protein sequence ID" value="EMD27235.1"/>
    <property type="molecule type" value="Genomic_DNA"/>
</dbReference>